<dbReference type="GO" id="GO:0016020">
    <property type="term" value="C:membrane"/>
    <property type="evidence" value="ECO:0007669"/>
    <property type="project" value="UniProtKB-SubCell"/>
</dbReference>
<dbReference type="PRINTS" id="PR02107">
    <property type="entry name" value="INOS145TPRIP"/>
</dbReference>
<evidence type="ECO:0000256" key="6">
    <source>
        <dbReference type="ARBA" id="ARBA00023136"/>
    </source>
</evidence>
<evidence type="ECO:0000256" key="2">
    <source>
        <dbReference type="ARBA" id="ARBA00005554"/>
    </source>
</evidence>
<dbReference type="Proteomes" id="UP000053858">
    <property type="component" value="Unassembled WGS sequence"/>
</dbReference>
<dbReference type="Pfam" id="PF20266">
    <property type="entry name" value="Mab-21_C"/>
    <property type="match status" value="1"/>
</dbReference>
<feature type="non-terminal residue" evidence="8">
    <location>
        <position position="1"/>
    </location>
</feature>
<sequence>VAENLVDDLLSVLQERLAMSFFPVLQPAIGVGSAFEGWNRRVRNAVYCLLVPLKPPQGHTFLLELGTADHMLEKTYRIRVELKCTCMREELLENTLCFRHHPQEELRRNLAASLLGTLCTGSYLDVLKTAQWFKEQVRSAWRETPHLRRSIMKVLPSSRSCKLQLTNDSGRRLSIEMVFGVQQGKSDIFLSSHTTEDTFIPSTMWAESYAVAEVKFFRHIATQAPHDTFHLKCLQLCANMLVGTGISTYIMKTVAMHLLNTIPLANWSRTDRLMRVEDILRYLHSCLEDKRLNHFFCGNENMPEDFILPPDFQTAEPINLLQYLVEDPAAYAMAMREFDELQN</sequence>
<dbReference type="PANTHER" id="PTHR10656">
    <property type="entry name" value="CELL FATE DETERMINING PROTEIN MAB21-RELATED"/>
    <property type="match status" value="1"/>
</dbReference>
<dbReference type="InterPro" id="IPR026250">
    <property type="entry name" value="ITPRIP-like"/>
</dbReference>
<keyword evidence="5" id="KW-1133">Transmembrane helix</keyword>
<keyword evidence="6" id="KW-0472">Membrane</keyword>
<feature type="domain" description="Mab-21-like HhH/H2TH-like" evidence="7">
    <location>
        <begin position="245"/>
        <end position="302"/>
    </location>
</feature>
<evidence type="ECO:0000313" key="9">
    <source>
        <dbReference type="Proteomes" id="UP000053858"/>
    </source>
</evidence>
<protein>
    <submittedName>
        <fullName evidence="8">Inositol 1,4,5-trisphosphate receptor-interacting protein-like 1</fullName>
    </submittedName>
</protein>
<dbReference type="EMBL" id="KL872907">
    <property type="protein sequence ID" value="KGL97234.1"/>
    <property type="molecule type" value="Genomic_DNA"/>
</dbReference>
<evidence type="ECO:0000256" key="3">
    <source>
        <dbReference type="ARBA" id="ARBA00022692"/>
    </source>
</evidence>
<evidence type="ECO:0000313" key="8">
    <source>
        <dbReference type="EMBL" id="KGL97234.1"/>
    </source>
</evidence>
<name>A0A0A0ARN0_CHAVO</name>
<dbReference type="Gene3D" id="1.10.1410.40">
    <property type="match status" value="1"/>
</dbReference>
<evidence type="ECO:0000259" key="7">
    <source>
        <dbReference type="Pfam" id="PF20266"/>
    </source>
</evidence>
<gene>
    <name evidence="8" type="ORF">N301_05261</name>
</gene>
<dbReference type="InterPro" id="IPR046906">
    <property type="entry name" value="Mab-21_HhH/H2TH-like"/>
</dbReference>
<reference evidence="9" key="1">
    <citation type="journal article" date="2014" name="Science">
        <title>Comparative genomics reveals insights into avian genome evolution and adaptation.</title>
        <authorList>
            <consortium name="Avian Genome Consortium"/>
            <person name="Zhang G."/>
            <person name="Li C."/>
            <person name="Li Q."/>
            <person name="Li B."/>
            <person name="Larkin D.M."/>
            <person name="Lee C."/>
            <person name="Storz J.F."/>
            <person name="Antunes A."/>
            <person name="Greenwold M.J."/>
            <person name="Meredith R.W."/>
            <person name="Odeen A."/>
            <person name="Cui J."/>
            <person name="Zhou Q."/>
            <person name="Xu L."/>
            <person name="Pan H."/>
            <person name="Wang Z."/>
            <person name="Jin L."/>
            <person name="Zhang P."/>
            <person name="Hu H."/>
            <person name="Yang W."/>
            <person name="Hu J."/>
            <person name="Xiao J."/>
            <person name="Yang Z."/>
            <person name="Liu Y."/>
            <person name="Xie Q."/>
            <person name="Yu H."/>
            <person name="Lian J."/>
            <person name="Wen P."/>
            <person name="Zhang F."/>
            <person name="Li H."/>
            <person name="Zeng Y."/>
            <person name="Xiong Z."/>
            <person name="Liu S."/>
            <person name="Zhou L."/>
            <person name="Huang Z."/>
            <person name="An N."/>
            <person name="Wang J."/>
            <person name="Zheng Q."/>
            <person name="Xiong Y."/>
            <person name="Wang G."/>
            <person name="Wang B."/>
            <person name="Wang J."/>
            <person name="Fan Y."/>
            <person name="da Fonseca R.R."/>
            <person name="Alfaro-Nunez A."/>
            <person name="Schubert M."/>
            <person name="Orlando L."/>
            <person name="Mourier T."/>
            <person name="Howard J.T."/>
            <person name="Ganapathy G."/>
            <person name="Pfenning A."/>
            <person name="Whitney O."/>
            <person name="Rivas M.V."/>
            <person name="Hara E."/>
            <person name="Smith J."/>
            <person name="Farre M."/>
            <person name="Narayan J."/>
            <person name="Slavov G."/>
            <person name="Romanov M.N."/>
            <person name="Borges R."/>
            <person name="Machado J.P."/>
            <person name="Khan I."/>
            <person name="Springer M.S."/>
            <person name="Gatesy J."/>
            <person name="Hoffmann F.G."/>
            <person name="Opazo J.C."/>
            <person name="Hastad O."/>
            <person name="Sawyer R.H."/>
            <person name="Kim H."/>
            <person name="Kim K.W."/>
            <person name="Kim H.J."/>
            <person name="Cho S."/>
            <person name="Li N."/>
            <person name="Huang Y."/>
            <person name="Bruford M.W."/>
            <person name="Zhan X."/>
            <person name="Dixon A."/>
            <person name="Bertelsen M.F."/>
            <person name="Derryberry E."/>
            <person name="Warren W."/>
            <person name="Wilson R.K."/>
            <person name="Li S."/>
            <person name="Ray D.A."/>
            <person name="Green R.E."/>
            <person name="O'Brien S.J."/>
            <person name="Griffin D."/>
            <person name="Johnson W.E."/>
            <person name="Haussler D."/>
            <person name="Ryder O.A."/>
            <person name="Willerslev E."/>
            <person name="Graves G.R."/>
            <person name="Alstrom P."/>
            <person name="Fjeldsa J."/>
            <person name="Mindell D.P."/>
            <person name="Edwards S.V."/>
            <person name="Braun E.L."/>
            <person name="Rahbek C."/>
            <person name="Burt D.W."/>
            <person name="Houde P."/>
            <person name="Zhang Y."/>
            <person name="Yang H."/>
            <person name="Wang J."/>
            <person name="Jarvis E.D."/>
            <person name="Gilbert M.T."/>
            <person name="Wang J."/>
        </authorList>
    </citation>
    <scope>NUCLEOTIDE SEQUENCE [LARGE SCALE GENOMIC DNA]</scope>
</reference>
<evidence type="ECO:0000256" key="5">
    <source>
        <dbReference type="ARBA" id="ARBA00022989"/>
    </source>
</evidence>
<evidence type="ECO:0000256" key="4">
    <source>
        <dbReference type="ARBA" id="ARBA00022729"/>
    </source>
</evidence>
<dbReference type="AlphaFoldDB" id="A0A0A0ARN0"/>
<keyword evidence="4" id="KW-0732">Signal</keyword>
<organism evidence="8 9">
    <name type="scientific">Charadrius vociferus</name>
    <name type="common">Killdeer</name>
    <name type="synonym">Aegialitis vocifera</name>
    <dbReference type="NCBI Taxonomy" id="50402"/>
    <lineage>
        <taxon>Eukaryota</taxon>
        <taxon>Metazoa</taxon>
        <taxon>Chordata</taxon>
        <taxon>Craniata</taxon>
        <taxon>Vertebrata</taxon>
        <taxon>Euteleostomi</taxon>
        <taxon>Archelosauria</taxon>
        <taxon>Archosauria</taxon>
        <taxon>Dinosauria</taxon>
        <taxon>Saurischia</taxon>
        <taxon>Theropoda</taxon>
        <taxon>Coelurosauria</taxon>
        <taxon>Aves</taxon>
        <taxon>Neognathae</taxon>
        <taxon>Neoaves</taxon>
        <taxon>Charadriiformes</taxon>
        <taxon>Charadriidae</taxon>
        <taxon>Charadrius</taxon>
    </lineage>
</organism>
<feature type="non-terminal residue" evidence="8">
    <location>
        <position position="343"/>
    </location>
</feature>
<dbReference type="InterPro" id="IPR024810">
    <property type="entry name" value="MAB21L/cGLR"/>
</dbReference>
<keyword evidence="9" id="KW-1185">Reference proteome</keyword>
<accession>A0A0A0ARN0</accession>
<evidence type="ECO:0000256" key="1">
    <source>
        <dbReference type="ARBA" id="ARBA00004479"/>
    </source>
</evidence>
<comment type="subcellular location">
    <subcellularLocation>
        <location evidence="1">Membrane</location>
        <topology evidence="1">Single-pass type I membrane protein</topology>
    </subcellularLocation>
</comment>
<comment type="similarity">
    <text evidence="2">Belongs to the ITPRIP family.</text>
</comment>
<dbReference type="SMART" id="SM01265">
    <property type="entry name" value="Mab-21"/>
    <property type="match status" value="1"/>
</dbReference>
<proteinExistence type="inferred from homology"/>
<dbReference type="PANTHER" id="PTHR10656:SF40">
    <property type="entry name" value="INOSITOL 1,4,5-TRISPHOSPHATE RECEPTOR-INTERACTING PROTEIN-LIKE 1"/>
    <property type="match status" value="1"/>
</dbReference>
<keyword evidence="3" id="KW-0812">Transmembrane</keyword>